<dbReference type="PANTHER" id="PTHR35526:SF3">
    <property type="entry name" value="ANTI-SIGMA-F FACTOR RSBW"/>
    <property type="match status" value="1"/>
</dbReference>
<keyword evidence="5" id="KW-1185">Reference proteome</keyword>
<dbReference type="Gene3D" id="3.30.565.10">
    <property type="entry name" value="Histidine kinase-like ATPase, C-terminal domain"/>
    <property type="match status" value="1"/>
</dbReference>
<evidence type="ECO:0000259" key="3">
    <source>
        <dbReference type="Pfam" id="PF13581"/>
    </source>
</evidence>
<dbReference type="InterPro" id="IPR003594">
    <property type="entry name" value="HATPase_dom"/>
</dbReference>
<protein>
    <recommendedName>
        <fullName evidence="3">Histidine kinase/HSP90-like ATPase domain-containing protein</fullName>
    </recommendedName>
</protein>
<dbReference type="Pfam" id="PF13581">
    <property type="entry name" value="HATPase_c_2"/>
    <property type="match status" value="1"/>
</dbReference>
<feature type="region of interest" description="Disordered" evidence="2">
    <location>
        <begin position="152"/>
        <end position="246"/>
    </location>
</feature>
<gene>
    <name evidence="4" type="ORF">GCM10009654_61710</name>
</gene>
<reference evidence="4 5" key="1">
    <citation type="journal article" date="2019" name="Int. J. Syst. Evol. Microbiol.">
        <title>The Global Catalogue of Microorganisms (GCM) 10K type strain sequencing project: providing services to taxonomists for standard genome sequencing and annotation.</title>
        <authorList>
            <consortium name="The Broad Institute Genomics Platform"/>
            <consortium name="The Broad Institute Genome Sequencing Center for Infectious Disease"/>
            <person name="Wu L."/>
            <person name="Ma J."/>
        </authorList>
    </citation>
    <scope>NUCLEOTIDE SEQUENCE [LARGE SCALE GENOMIC DNA]</scope>
    <source>
        <strain evidence="4 5">JCM 12696</strain>
    </source>
</reference>
<dbReference type="Proteomes" id="UP001501371">
    <property type="component" value="Unassembled WGS sequence"/>
</dbReference>
<sequence length="246" mass="26222">MGPQRESRGSVPGPAPLSYEGVWRFTAPAVDVSVPRTRRAVRDLLERRRVPAGEAVVGALLLILSELVTNAVRHAAVVSPEIAVEVGVGAGWLRVCVEDRHPYRPTVLEADPERTGGRGLLLVREITQEAGGGFDIERTADGGKAVRAILPFEPSATVPGPVGTPSRTTGAQAPTGEAPSARPRPRAAASHDAPPRAVPPPHPVPARTPRDLGPQRRDARDDLRERDPRDRDAASWGGVTSPRRTP</sequence>
<dbReference type="EMBL" id="BAAAKV010000082">
    <property type="protein sequence ID" value="GAA1196437.1"/>
    <property type="molecule type" value="Genomic_DNA"/>
</dbReference>
<comment type="caution">
    <text evidence="4">The sequence shown here is derived from an EMBL/GenBank/DDBJ whole genome shotgun (WGS) entry which is preliminary data.</text>
</comment>
<name>A0ABN1V650_9ACTN</name>
<keyword evidence="1" id="KW-0418">Kinase</keyword>
<evidence type="ECO:0000313" key="4">
    <source>
        <dbReference type="EMBL" id="GAA1196437.1"/>
    </source>
</evidence>
<evidence type="ECO:0000313" key="5">
    <source>
        <dbReference type="Proteomes" id="UP001501371"/>
    </source>
</evidence>
<evidence type="ECO:0000256" key="1">
    <source>
        <dbReference type="ARBA" id="ARBA00022527"/>
    </source>
</evidence>
<keyword evidence="1" id="KW-0723">Serine/threonine-protein kinase</keyword>
<organism evidence="4 5">
    <name type="scientific">Streptomyces hebeiensis</name>
    <dbReference type="NCBI Taxonomy" id="229486"/>
    <lineage>
        <taxon>Bacteria</taxon>
        <taxon>Bacillati</taxon>
        <taxon>Actinomycetota</taxon>
        <taxon>Actinomycetes</taxon>
        <taxon>Kitasatosporales</taxon>
        <taxon>Streptomycetaceae</taxon>
        <taxon>Streptomyces</taxon>
    </lineage>
</organism>
<dbReference type="CDD" id="cd16936">
    <property type="entry name" value="HATPase_RsbW-like"/>
    <property type="match status" value="1"/>
</dbReference>
<dbReference type="InterPro" id="IPR036890">
    <property type="entry name" value="HATPase_C_sf"/>
</dbReference>
<dbReference type="InterPro" id="IPR050267">
    <property type="entry name" value="Anti-sigma-factor_SerPK"/>
</dbReference>
<keyword evidence="1" id="KW-0808">Transferase</keyword>
<feature type="compositionally biased region" description="Basic and acidic residues" evidence="2">
    <location>
        <begin position="208"/>
        <end position="233"/>
    </location>
</feature>
<feature type="compositionally biased region" description="Low complexity" evidence="2">
    <location>
        <begin position="178"/>
        <end position="192"/>
    </location>
</feature>
<dbReference type="SUPFAM" id="SSF55874">
    <property type="entry name" value="ATPase domain of HSP90 chaperone/DNA topoisomerase II/histidine kinase"/>
    <property type="match status" value="1"/>
</dbReference>
<proteinExistence type="predicted"/>
<evidence type="ECO:0000256" key="2">
    <source>
        <dbReference type="SAM" id="MobiDB-lite"/>
    </source>
</evidence>
<accession>A0ABN1V650</accession>
<feature type="compositionally biased region" description="Pro residues" evidence="2">
    <location>
        <begin position="196"/>
        <end position="206"/>
    </location>
</feature>
<dbReference type="PANTHER" id="PTHR35526">
    <property type="entry name" value="ANTI-SIGMA-F FACTOR RSBW-RELATED"/>
    <property type="match status" value="1"/>
</dbReference>
<feature type="domain" description="Histidine kinase/HSP90-like ATPase" evidence="3">
    <location>
        <begin position="32"/>
        <end position="148"/>
    </location>
</feature>